<proteinExistence type="predicted"/>
<sequence>MRCYVGAVRNEPALVGLYSALRSVLVTCDVVRCWALLLLWRLKTGRLWPSVDWTCSCAILAKVVEASSRSTLNKLHRNVRMRKRPWHMSAVGRGKGNQGVVGAAVVVGRNVMEMLP</sequence>
<name>W7T9B9_9STRA</name>
<gene>
    <name evidence="1" type="ORF">Naga_101862g1</name>
</gene>
<evidence type="ECO:0000313" key="2">
    <source>
        <dbReference type="Proteomes" id="UP000019335"/>
    </source>
</evidence>
<dbReference type="AlphaFoldDB" id="W7T9B9"/>
<dbReference type="Proteomes" id="UP000019335">
    <property type="component" value="Unassembled WGS sequence"/>
</dbReference>
<dbReference type="EMBL" id="AZIL01003370">
    <property type="protein sequence ID" value="EWM20088.1"/>
    <property type="molecule type" value="Genomic_DNA"/>
</dbReference>
<comment type="caution">
    <text evidence="1">The sequence shown here is derived from an EMBL/GenBank/DDBJ whole genome shotgun (WGS) entry which is preliminary data.</text>
</comment>
<reference evidence="1 2" key="1">
    <citation type="journal article" date="2014" name="Mol. Plant">
        <title>Chromosome Scale Genome Assembly and Transcriptome Profiling of Nannochloropsis gaditana in Nitrogen Depletion.</title>
        <authorList>
            <person name="Corteggiani Carpinelli E."/>
            <person name="Telatin A."/>
            <person name="Vitulo N."/>
            <person name="Forcato C."/>
            <person name="D'Angelo M."/>
            <person name="Schiavon R."/>
            <person name="Vezzi A."/>
            <person name="Giacometti G.M."/>
            <person name="Morosinotto T."/>
            <person name="Valle G."/>
        </authorList>
    </citation>
    <scope>NUCLEOTIDE SEQUENCE [LARGE SCALE GENOMIC DNA]</scope>
    <source>
        <strain evidence="1 2">B-31</strain>
    </source>
</reference>
<evidence type="ECO:0000313" key="1">
    <source>
        <dbReference type="EMBL" id="EWM20088.1"/>
    </source>
</evidence>
<protein>
    <submittedName>
        <fullName evidence="1">Uncharacterized protein</fullName>
    </submittedName>
</protein>
<accession>W7T9B9</accession>
<keyword evidence="2" id="KW-1185">Reference proteome</keyword>
<organism evidence="1 2">
    <name type="scientific">Nannochloropsis gaditana</name>
    <dbReference type="NCBI Taxonomy" id="72520"/>
    <lineage>
        <taxon>Eukaryota</taxon>
        <taxon>Sar</taxon>
        <taxon>Stramenopiles</taxon>
        <taxon>Ochrophyta</taxon>
        <taxon>Eustigmatophyceae</taxon>
        <taxon>Eustigmatales</taxon>
        <taxon>Monodopsidaceae</taxon>
        <taxon>Nannochloropsis</taxon>
    </lineage>
</organism>